<evidence type="ECO:0000256" key="2">
    <source>
        <dbReference type="ARBA" id="ARBA00004651"/>
    </source>
</evidence>
<comment type="similarity">
    <text evidence="3 9">Belongs to the cytochrome c oxidase bacterial subunit 4 family.</text>
</comment>
<dbReference type="GO" id="GO:0015078">
    <property type="term" value="F:proton transmembrane transporter activity"/>
    <property type="evidence" value="ECO:0007669"/>
    <property type="project" value="TreeGrafter"/>
</dbReference>
<keyword evidence="5 9" id="KW-0812">Transmembrane</keyword>
<dbReference type="STRING" id="200904.GCA_900168775_01162"/>
<sequence>MLKRQFPLNHVVGFLLSIVLTILAALVAMQTDFASNIKMWIIGTLAVFQALVQLIMFMHITEGKSGQINIINIVYSVFLAVVIVAGSIWILTTGHAAH</sequence>
<feature type="transmembrane region" description="Helical" evidence="9">
    <location>
        <begin position="70"/>
        <end position="91"/>
    </location>
</feature>
<protein>
    <recommendedName>
        <fullName evidence="9">Quinol oxidase subunit 4</fullName>
        <ecNumber evidence="9">1.10.3.-</ecNumber>
    </recommendedName>
</protein>
<accession>A0A366E7C4</accession>
<dbReference type="InterPro" id="IPR014250">
    <property type="entry name" value="QoxD"/>
</dbReference>
<dbReference type="PANTHER" id="PTHR36835">
    <property type="entry name" value="CYTOCHROME BO(3) UBIQUINOL OXIDASE SUBUNIT 4"/>
    <property type="match status" value="1"/>
</dbReference>
<evidence type="ECO:0000256" key="8">
    <source>
        <dbReference type="ARBA" id="ARBA00023136"/>
    </source>
</evidence>
<evidence type="ECO:0000256" key="3">
    <source>
        <dbReference type="ARBA" id="ARBA00008079"/>
    </source>
</evidence>
<dbReference type="Pfam" id="PF03626">
    <property type="entry name" value="COX4_pro"/>
    <property type="match status" value="1"/>
</dbReference>
<dbReference type="InterPro" id="IPR050968">
    <property type="entry name" value="Cytochrome_c_oxidase_bac_sub4"/>
</dbReference>
<comment type="caution">
    <text evidence="10">The sequence shown here is derived from an EMBL/GenBank/DDBJ whole genome shotgun (WGS) entry which is preliminary data.</text>
</comment>
<dbReference type="InterPro" id="IPR005171">
    <property type="entry name" value="Cyt_c_oxidase_su4_prok"/>
</dbReference>
<dbReference type="OrthoDB" id="2361460at2"/>
<evidence type="ECO:0000256" key="5">
    <source>
        <dbReference type="ARBA" id="ARBA00022692"/>
    </source>
</evidence>
<evidence type="ECO:0000313" key="11">
    <source>
        <dbReference type="Proteomes" id="UP000252254"/>
    </source>
</evidence>
<evidence type="ECO:0000256" key="1">
    <source>
        <dbReference type="ARBA" id="ARBA00000725"/>
    </source>
</evidence>
<evidence type="ECO:0000256" key="9">
    <source>
        <dbReference type="RuleBase" id="RU367153"/>
    </source>
</evidence>
<dbReference type="GO" id="GO:0016682">
    <property type="term" value="F:oxidoreductase activity, acting on diphenols and related substances as donors, oxygen as acceptor"/>
    <property type="evidence" value="ECO:0007669"/>
    <property type="project" value="UniProtKB-UniRule"/>
</dbReference>
<dbReference type="EMBL" id="QNRI01000005">
    <property type="protein sequence ID" value="RBO98290.1"/>
    <property type="molecule type" value="Genomic_DNA"/>
</dbReference>
<proteinExistence type="inferred from homology"/>
<evidence type="ECO:0000256" key="4">
    <source>
        <dbReference type="ARBA" id="ARBA00022475"/>
    </source>
</evidence>
<dbReference type="GO" id="GO:0042773">
    <property type="term" value="P:ATP synthesis coupled electron transport"/>
    <property type="evidence" value="ECO:0007669"/>
    <property type="project" value="UniProtKB-UniRule"/>
</dbReference>
<dbReference type="GO" id="GO:0015990">
    <property type="term" value="P:electron transport coupled proton transport"/>
    <property type="evidence" value="ECO:0007669"/>
    <property type="project" value="TreeGrafter"/>
</dbReference>
<evidence type="ECO:0000313" key="10">
    <source>
        <dbReference type="EMBL" id="RBO98290.1"/>
    </source>
</evidence>
<name>A0A366E7C4_9BACI</name>
<keyword evidence="8 9" id="KW-0472">Membrane</keyword>
<feature type="transmembrane region" description="Helical" evidence="9">
    <location>
        <begin position="12"/>
        <end position="31"/>
    </location>
</feature>
<dbReference type="Proteomes" id="UP000252254">
    <property type="component" value="Unassembled WGS sequence"/>
</dbReference>
<keyword evidence="7 9" id="KW-0560">Oxidoreductase</keyword>
<dbReference type="GO" id="GO:0009319">
    <property type="term" value="C:cytochrome o ubiquinol oxidase complex"/>
    <property type="evidence" value="ECO:0007669"/>
    <property type="project" value="TreeGrafter"/>
</dbReference>
<comment type="catalytic activity">
    <reaction evidence="1 9">
        <text>2 a quinol + O2 = 2 a quinone + 2 H2O</text>
        <dbReference type="Rhea" id="RHEA:55376"/>
        <dbReference type="ChEBI" id="CHEBI:15377"/>
        <dbReference type="ChEBI" id="CHEBI:15379"/>
        <dbReference type="ChEBI" id="CHEBI:24646"/>
        <dbReference type="ChEBI" id="CHEBI:132124"/>
    </reaction>
</comment>
<dbReference type="AlphaFoldDB" id="A0A366E7C4"/>
<keyword evidence="6 9" id="KW-1133">Transmembrane helix</keyword>
<dbReference type="PANTHER" id="PTHR36835:SF1">
    <property type="entry name" value="CYTOCHROME BO(3) UBIQUINOL OXIDASE SUBUNIT 4"/>
    <property type="match status" value="1"/>
</dbReference>
<organism evidence="10 11">
    <name type="scientific">Paraliobacillus ryukyuensis</name>
    <dbReference type="NCBI Taxonomy" id="200904"/>
    <lineage>
        <taxon>Bacteria</taxon>
        <taxon>Bacillati</taxon>
        <taxon>Bacillota</taxon>
        <taxon>Bacilli</taxon>
        <taxon>Bacillales</taxon>
        <taxon>Bacillaceae</taxon>
        <taxon>Paraliobacillus</taxon>
    </lineage>
</organism>
<dbReference type="RefSeq" id="WP_079709080.1">
    <property type="nucleotide sequence ID" value="NZ_BAABQN010000005.1"/>
</dbReference>
<feature type="transmembrane region" description="Helical" evidence="9">
    <location>
        <begin position="37"/>
        <end position="58"/>
    </location>
</feature>
<comment type="subcellular location">
    <subcellularLocation>
        <location evidence="2 9">Cell membrane</location>
        <topology evidence="2 9">Multi-pass membrane protein</topology>
    </subcellularLocation>
</comment>
<gene>
    <name evidence="10" type="ORF">DES48_105141</name>
</gene>
<dbReference type="NCBIfam" id="TIGR02901">
    <property type="entry name" value="QoxD"/>
    <property type="match status" value="1"/>
</dbReference>
<evidence type="ECO:0000256" key="7">
    <source>
        <dbReference type="ARBA" id="ARBA00023002"/>
    </source>
</evidence>
<keyword evidence="4 9" id="KW-1003">Cell membrane</keyword>
<comment type="function">
    <text evidence="9">Catalyzes quinol oxidation with the concomitant reduction of oxygen to water.</text>
</comment>
<dbReference type="GO" id="GO:0009486">
    <property type="term" value="F:cytochrome bo3 ubiquinol oxidase activity"/>
    <property type="evidence" value="ECO:0007669"/>
    <property type="project" value="TreeGrafter"/>
</dbReference>
<keyword evidence="11" id="KW-1185">Reference proteome</keyword>
<dbReference type="GO" id="GO:0019646">
    <property type="term" value="P:aerobic electron transport chain"/>
    <property type="evidence" value="ECO:0007669"/>
    <property type="project" value="TreeGrafter"/>
</dbReference>
<dbReference type="GO" id="GO:0005886">
    <property type="term" value="C:plasma membrane"/>
    <property type="evidence" value="ECO:0007669"/>
    <property type="project" value="UniProtKB-SubCell"/>
</dbReference>
<evidence type="ECO:0000256" key="6">
    <source>
        <dbReference type="ARBA" id="ARBA00022989"/>
    </source>
</evidence>
<reference evidence="10 11" key="1">
    <citation type="submission" date="2018-06" db="EMBL/GenBank/DDBJ databases">
        <title>Genomic Encyclopedia of Type Strains, Phase IV (KMG-IV): sequencing the most valuable type-strain genomes for metagenomic binning, comparative biology and taxonomic classification.</title>
        <authorList>
            <person name="Goeker M."/>
        </authorList>
    </citation>
    <scope>NUCLEOTIDE SEQUENCE [LARGE SCALE GENOMIC DNA]</scope>
    <source>
        <strain evidence="10 11">DSM 15140</strain>
    </source>
</reference>
<dbReference type="EC" id="1.10.3.-" evidence="9"/>